<evidence type="ECO:0000313" key="2">
    <source>
        <dbReference type="EMBL" id="PSK46161.1"/>
    </source>
</evidence>
<dbReference type="PANTHER" id="PTHR43157">
    <property type="entry name" value="PHOSPHATIDYLINOSITOL-GLYCAN BIOSYNTHESIS CLASS F PROTEIN-RELATED"/>
    <property type="match status" value="1"/>
</dbReference>
<gene>
    <name evidence="2" type="ORF">B9Z65_5129</name>
</gene>
<sequence length="321" mass="35957">MDFLWRQLFKTPPHPEGNFAGKTVVVTGSNTGLGREAARHFARMGTSRLILAVRSLEKGNAAKQDIESTTNCKDIQVWQLDMSSKESVQAFAHRASTELNRIDIFLANAGVARSKFNLVERYEETIAVNVIYTFLLAALMMPKLKETANKYNIRPTFTVTGSDAYVFTKFPHRSEPHILSAMSDEKIFTQYSGQQYPASKLLELWIVRAITEQHPAKDLPVTLNIVTPGLCHSDLGRDRNTWSFWLLKLLLARSTEVGSRTLVHAGASGEETHGKYLIDCGVEEPGEMVTGKEGREVQDRVAKEILEELESIQLGVTKNFE</sequence>
<comment type="caution">
    <text evidence="2">The sequence shown here is derived from an EMBL/GenBank/DDBJ whole genome shotgun (WGS) entry which is preliminary data.</text>
</comment>
<dbReference type="Proteomes" id="UP000243723">
    <property type="component" value="Unassembled WGS sequence"/>
</dbReference>
<dbReference type="SUPFAM" id="SSF51735">
    <property type="entry name" value="NAD(P)-binding Rossmann-fold domains"/>
    <property type="match status" value="1"/>
</dbReference>
<dbReference type="InterPro" id="IPR036291">
    <property type="entry name" value="NAD(P)-bd_dom_sf"/>
</dbReference>
<keyword evidence="3" id="KW-1185">Reference proteome</keyword>
<dbReference type="InterPro" id="IPR002347">
    <property type="entry name" value="SDR_fam"/>
</dbReference>
<dbReference type="EMBL" id="NHZQ01000236">
    <property type="protein sequence ID" value="PSK46161.1"/>
    <property type="molecule type" value="Genomic_DNA"/>
</dbReference>
<dbReference type="GO" id="GO:0016491">
    <property type="term" value="F:oxidoreductase activity"/>
    <property type="evidence" value="ECO:0007669"/>
    <property type="project" value="UniProtKB-KW"/>
</dbReference>
<dbReference type="Gene3D" id="3.40.50.720">
    <property type="entry name" value="NAD(P)-binding Rossmann-like Domain"/>
    <property type="match status" value="1"/>
</dbReference>
<dbReference type="Pfam" id="PF00106">
    <property type="entry name" value="adh_short"/>
    <property type="match status" value="1"/>
</dbReference>
<proteinExistence type="predicted"/>
<organism evidence="2 3">
    <name type="scientific">Elsinoe australis</name>
    <dbReference type="NCBI Taxonomy" id="40998"/>
    <lineage>
        <taxon>Eukaryota</taxon>
        <taxon>Fungi</taxon>
        <taxon>Dikarya</taxon>
        <taxon>Ascomycota</taxon>
        <taxon>Pezizomycotina</taxon>
        <taxon>Dothideomycetes</taxon>
        <taxon>Dothideomycetidae</taxon>
        <taxon>Myriangiales</taxon>
        <taxon>Elsinoaceae</taxon>
        <taxon>Elsinoe</taxon>
    </lineage>
</organism>
<dbReference type="PRINTS" id="PR00081">
    <property type="entry name" value="GDHRDH"/>
</dbReference>
<dbReference type="PANTHER" id="PTHR43157:SF31">
    <property type="entry name" value="PHOSPHATIDYLINOSITOL-GLYCAN BIOSYNTHESIS CLASS F PROTEIN"/>
    <property type="match status" value="1"/>
</dbReference>
<name>A0A2P7ZDA1_9PEZI</name>
<reference evidence="2 3" key="1">
    <citation type="submission" date="2017-05" db="EMBL/GenBank/DDBJ databases">
        <title>Draft genome sequence of Elsinoe australis.</title>
        <authorList>
            <person name="Cheng Q."/>
        </authorList>
    </citation>
    <scope>NUCLEOTIDE SEQUENCE [LARGE SCALE GENOMIC DNA]</scope>
    <source>
        <strain evidence="2 3">NL1</strain>
    </source>
</reference>
<accession>A0A2P7ZDA1</accession>
<protein>
    <submittedName>
        <fullName evidence="2">NADP-dependent 3-hydroxy acid dehydrogenase</fullName>
    </submittedName>
</protein>
<dbReference type="OrthoDB" id="542013at2759"/>
<dbReference type="STRING" id="40998.A0A2P7ZDA1"/>
<evidence type="ECO:0000313" key="3">
    <source>
        <dbReference type="Proteomes" id="UP000243723"/>
    </source>
</evidence>
<evidence type="ECO:0000256" key="1">
    <source>
        <dbReference type="ARBA" id="ARBA00023002"/>
    </source>
</evidence>
<dbReference type="AlphaFoldDB" id="A0A2P7ZDA1"/>
<keyword evidence="1" id="KW-0560">Oxidoreductase</keyword>